<evidence type="ECO:0000313" key="2">
    <source>
        <dbReference type="Proteomes" id="UP000805193"/>
    </source>
</evidence>
<proteinExistence type="predicted"/>
<accession>A0AC60QU26</accession>
<protein>
    <submittedName>
        <fullName evidence="1">Uncharacterized protein</fullName>
    </submittedName>
</protein>
<feature type="non-terminal residue" evidence="1">
    <location>
        <position position="316"/>
    </location>
</feature>
<evidence type="ECO:0000313" key="1">
    <source>
        <dbReference type="EMBL" id="KAG0439564.1"/>
    </source>
</evidence>
<name>A0AC60QU26_IXOPE</name>
<organism evidence="1 2">
    <name type="scientific">Ixodes persulcatus</name>
    <name type="common">Taiga tick</name>
    <dbReference type="NCBI Taxonomy" id="34615"/>
    <lineage>
        <taxon>Eukaryota</taxon>
        <taxon>Metazoa</taxon>
        <taxon>Ecdysozoa</taxon>
        <taxon>Arthropoda</taxon>
        <taxon>Chelicerata</taxon>
        <taxon>Arachnida</taxon>
        <taxon>Acari</taxon>
        <taxon>Parasitiformes</taxon>
        <taxon>Ixodida</taxon>
        <taxon>Ixodoidea</taxon>
        <taxon>Ixodidae</taxon>
        <taxon>Ixodinae</taxon>
        <taxon>Ixodes</taxon>
    </lineage>
</organism>
<comment type="caution">
    <text evidence="1">The sequence shown here is derived from an EMBL/GenBank/DDBJ whole genome shotgun (WGS) entry which is preliminary data.</text>
</comment>
<dbReference type="Proteomes" id="UP000805193">
    <property type="component" value="Unassembled WGS sequence"/>
</dbReference>
<keyword evidence="2" id="KW-1185">Reference proteome</keyword>
<reference evidence="1 2" key="1">
    <citation type="journal article" date="2020" name="Cell">
        <title>Large-Scale Comparative Analyses of Tick Genomes Elucidate Their Genetic Diversity and Vector Capacities.</title>
        <authorList>
            <consortium name="Tick Genome and Microbiome Consortium (TIGMIC)"/>
            <person name="Jia N."/>
            <person name="Wang J."/>
            <person name="Shi W."/>
            <person name="Du L."/>
            <person name="Sun Y."/>
            <person name="Zhan W."/>
            <person name="Jiang J.F."/>
            <person name="Wang Q."/>
            <person name="Zhang B."/>
            <person name="Ji P."/>
            <person name="Bell-Sakyi L."/>
            <person name="Cui X.M."/>
            <person name="Yuan T.T."/>
            <person name="Jiang B.G."/>
            <person name="Yang W.F."/>
            <person name="Lam T.T."/>
            <person name="Chang Q.C."/>
            <person name="Ding S.J."/>
            <person name="Wang X.J."/>
            <person name="Zhu J.G."/>
            <person name="Ruan X.D."/>
            <person name="Zhao L."/>
            <person name="Wei J.T."/>
            <person name="Ye R.Z."/>
            <person name="Que T.C."/>
            <person name="Du C.H."/>
            <person name="Zhou Y.H."/>
            <person name="Cheng J.X."/>
            <person name="Dai P.F."/>
            <person name="Guo W.B."/>
            <person name="Han X.H."/>
            <person name="Huang E.J."/>
            <person name="Li L.F."/>
            <person name="Wei W."/>
            <person name="Gao Y.C."/>
            <person name="Liu J.Z."/>
            <person name="Shao H.Z."/>
            <person name="Wang X."/>
            <person name="Wang C.C."/>
            <person name="Yang T.C."/>
            <person name="Huo Q.B."/>
            <person name="Li W."/>
            <person name="Chen H.Y."/>
            <person name="Chen S.E."/>
            <person name="Zhou L.G."/>
            <person name="Ni X.B."/>
            <person name="Tian J.H."/>
            <person name="Sheng Y."/>
            <person name="Liu T."/>
            <person name="Pan Y.S."/>
            <person name="Xia L.Y."/>
            <person name="Li J."/>
            <person name="Zhao F."/>
            <person name="Cao W.C."/>
        </authorList>
    </citation>
    <scope>NUCLEOTIDE SEQUENCE [LARGE SCALE GENOMIC DNA]</scope>
    <source>
        <strain evidence="1">Iper-2018</strain>
    </source>
</reference>
<gene>
    <name evidence="1" type="ORF">HPB47_016600</name>
</gene>
<dbReference type="EMBL" id="JABSTQ010005337">
    <property type="protein sequence ID" value="KAG0439564.1"/>
    <property type="molecule type" value="Genomic_DNA"/>
</dbReference>
<sequence length="316" mass="35360">MEAVAHRKLEVCTAFRKLEEPARNRYREKLTIAGEELPDPLDADVRKNVFSTDARQWPRLEIGDIYVYLVEGICFYTREQFKSYKLEDGYNLFLSGKASRVASIDFIKPSKRRRIKTISTAKEVSSHPEATAEQLKDFLKAVKRLAPDTLVLRSLTDSEDTDTAASGDVEDDKDPLQMPETIVDMACLYGSLNESAAREATCSVTECDQVELRTRAQASSDERSRQRVGRLTASILGKVLSCCTGAEGIVSQVMGYTKTPDVFSVRWGRENEVKARNRFIADEAPKHSGFEVRKCDAVLEIKCPASCANLTIDEAK</sequence>